<dbReference type="Gene3D" id="3.40.50.1390">
    <property type="entry name" value="Resolvase, N-terminal catalytic domain"/>
    <property type="match status" value="1"/>
</dbReference>
<evidence type="ECO:0000259" key="2">
    <source>
        <dbReference type="PROSITE" id="PS51737"/>
    </source>
</evidence>
<keyword evidence="4" id="KW-1185">Reference proteome</keyword>
<dbReference type="GO" id="GO:0003677">
    <property type="term" value="F:DNA binding"/>
    <property type="evidence" value="ECO:0007669"/>
    <property type="project" value="InterPro"/>
</dbReference>
<dbReference type="Gene3D" id="3.90.1750.20">
    <property type="entry name" value="Putative Large Serine Recombinase, Chain B, Domain 2"/>
    <property type="match status" value="1"/>
</dbReference>
<dbReference type="AlphaFoldDB" id="M0MPG0"/>
<evidence type="ECO:0000259" key="1">
    <source>
        <dbReference type="PROSITE" id="PS51736"/>
    </source>
</evidence>
<organism evidence="3 4">
    <name type="scientific">Halococcus morrhuae DSM 1307</name>
    <dbReference type="NCBI Taxonomy" id="931277"/>
    <lineage>
        <taxon>Archaea</taxon>
        <taxon>Methanobacteriati</taxon>
        <taxon>Methanobacteriota</taxon>
        <taxon>Stenosarchaea group</taxon>
        <taxon>Halobacteria</taxon>
        <taxon>Halobacteriales</taxon>
        <taxon>Halococcaceae</taxon>
        <taxon>Halococcus</taxon>
    </lineage>
</organism>
<dbReference type="InterPro" id="IPR036162">
    <property type="entry name" value="Resolvase-like_N_sf"/>
</dbReference>
<dbReference type="InterPro" id="IPR011109">
    <property type="entry name" value="DNA_bind_recombinase_dom"/>
</dbReference>
<dbReference type="Pfam" id="PF07508">
    <property type="entry name" value="Recombinase"/>
    <property type="match status" value="1"/>
</dbReference>
<dbReference type="SMART" id="SM00857">
    <property type="entry name" value="Resolvase"/>
    <property type="match status" value="1"/>
</dbReference>
<feature type="domain" description="Resolvase/invertase-type recombinase catalytic" evidence="1">
    <location>
        <begin position="14"/>
        <end position="160"/>
    </location>
</feature>
<dbReference type="PANTHER" id="PTHR30461">
    <property type="entry name" value="DNA-INVERTASE FROM LAMBDOID PROPHAGE"/>
    <property type="match status" value="1"/>
</dbReference>
<comment type="caution">
    <text evidence="3">The sequence shown here is derived from an EMBL/GenBank/DDBJ whole genome shotgun (WGS) entry which is preliminary data.</text>
</comment>
<gene>
    <name evidence="3" type="ORF">C448_05913</name>
</gene>
<accession>M0MPG0</accession>
<evidence type="ECO:0000313" key="4">
    <source>
        <dbReference type="Proteomes" id="UP000011568"/>
    </source>
</evidence>
<dbReference type="EMBL" id="AOMC01000087">
    <property type="protein sequence ID" value="EMA46614.1"/>
    <property type="molecule type" value="Genomic_DNA"/>
</dbReference>
<evidence type="ECO:0000313" key="3">
    <source>
        <dbReference type="EMBL" id="EMA46614.1"/>
    </source>
</evidence>
<protein>
    <submittedName>
        <fullName evidence="3">Resolvase</fullName>
    </submittedName>
</protein>
<proteinExistence type="predicted"/>
<feature type="domain" description="Recombinase" evidence="2">
    <location>
        <begin position="168"/>
        <end position="273"/>
    </location>
</feature>
<dbReference type="GO" id="GO:0000150">
    <property type="term" value="F:DNA strand exchange activity"/>
    <property type="evidence" value="ECO:0007669"/>
    <property type="project" value="InterPro"/>
</dbReference>
<dbReference type="PANTHER" id="PTHR30461:SF23">
    <property type="entry name" value="DNA RECOMBINASE-RELATED"/>
    <property type="match status" value="1"/>
</dbReference>
<dbReference type="Proteomes" id="UP000011568">
    <property type="component" value="Unassembled WGS sequence"/>
</dbReference>
<dbReference type="InterPro" id="IPR038109">
    <property type="entry name" value="DNA_bind_recomb_sf"/>
</dbReference>
<dbReference type="OrthoDB" id="24728at2157"/>
<sequence length="304" mass="35133">MGGSEAPLLSETIRAAIYARTSSPSQRFGHSISEQVRQCVQRCQMQGWEVQHVFRDEAKSGKDTDRPMFQQMLNRAKQGVFDVLLFWKLDRFSRSIHHAVRLEKQFREWGVALHSVTEQLDTTTPAGQFNFRNIANAAEFEREMISQRTKMGHAARATEGKWPNGIPPLGYEISSGGRLSIDAEEAELVREIFQKYIKLRSMPGVVDYLLSKENSNSLIRNWTPNTVSILLRNNLYTGRYSVGEVEKQVPEYRIVSDSIFKKATRIRTRFTKGSSKQGTMNRERKQRHIKRLTNQYKEWLNSTE</sequence>
<dbReference type="SUPFAM" id="SSF53041">
    <property type="entry name" value="Resolvase-like"/>
    <property type="match status" value="1"/>
</dbReference>
<dbReference type="Pfam" id="PF00239">
    <property type="entry name" value="Resolvase"/>
    <property type="match status" value="1"/>
</dbReference>
<dbReference type="CDD" id="cd00338">
    <property type="entry name" value="Ser_Recombinase"/>
    <property type="match status" value="1"/>
</dbReference>
<dbReference type="PROSITE" id="PS51737">
    <property type="entry name" value="RECOMBINASE_DNA_BIND"/>
    <property type="match status" value="1"/>
</dbReference>
<name>M0MPG0_HALMO</name>
<dbReference type="STRING" id="931277.C448_05913"/>
<reference evidence="3 4" key="1">
    <citation type="journal article" date="2014" name="PLoS Genet.">
        <title>Phylogenetically driven sequencing of extremely halophilic archaea reveals strategies for static and dynamic osmo-response.</title>
        <authorList>
            <person name="Becker E.A."/>
            <person name="Seitzer P.M."/>
            <person name="Tritt A."/>
            <person name="Larsen D."/>
            <person name="Krusor M."/>
            <person name="Yao A.I."/>
            <person name="Wu D."/>
            <person name="Madern D."/>
            <person name="Eisen J.A."/>
            <person name="Darling A.E."/>
            <person name="Facciotti M.T."/>
        </authorList>
    </citation>
    <scope>NUCLEOTIDE SEQUENCE [LARGE SCALE GENOMIC DNA]</scope>
    <source>
        <strain evidence="3 4">DSM 1307</strain>
    </source>
</reference>
<dbReference type="PROSITE" id="PS51736">
    <property type="entry name" value="RECOMBINASES_3"/>
    <property type="match status" value="1"/>
</dbReference>
<dbReference type="eggNOG" id="arCOG03162">
    <property type="taxonomic scope" value="Archaea"/>
</dbReference>
<dbReference type="InterPro" id="IPR006119">
    <property type="entry name" value="Resolv_N"/>
</dbReference>
<dbReference type="InterPro" id="IPR050639">
    <property type="entry name" value="SSR_resolvase"/>
</dbReference>